<evidence type="ECO:0000256" key="5">
    <source>
        <dbReference type="ARBA" id="ARBA00023014"/>
    </source>
</evidence>
<dbReference type="InterPro" id="IPR051198">
    <property type="entry name" value="BchE-like"/>
</dbReference>
<dbReference type="Gene3D" id="3.30.750.200">
    <property type="match status" value="1"/>
</dbReference>
<dbReference type="InterPro" id="IPR058240">
    <property type="entry name" value="rSAM_sf"/>
</dbReference>
<dbReference type="PANTHER" id="PTHR43409:SF7">
    <property type="entry name" value="BLL1977 PROTEIN"/>
    <property type="match status" value="1"/>
</dbReference>
<dbReference type="SUPFAM" id="SSF102114">
    <property type="entry name" value="Radical SAM enzymes"/>
    <property type="match status" value="1"/>
</dbReference>
<keyword evidence="2" id="KW-0949">S-adenosyl-L-methionine</keyword>
<accession>A0A383ACC4</accession>
<keyword evidence="4" id="KW-0408">Iron</keyword>
<evidence type="ECO:0000256" key="2">
    <source>
        <dbReference type="ARBA" id="ARBA00022691"/>
    </source>
</evidence>
<dbReference type="GO" id="GO:0051536">
    <property type="term" value="F:iron-sulfur cluster binding"/>
    <property type="evidence" value="ECO:0007669"/>
    <property type="project" value="UniProtKB-KW"/>
</dbReference>
<dbReference type="PANTHER" id="PTHR43409">
    <property type="entry name" value="ANAEROBIC MAGNESIUM-PROTOPORPHYRIN IX MONOMETHYL ESTER CYCLASE-RELATED"/>
    <property type="match status" value="1"/>
</dbReference>
<proteinExistence type="predicted"/>
<keyword evidence="3" id="KW-0479">Metal-binding</keyword>
<comment type="cofactor">
    <cofactor evidence="1">
        <name>[4Fe-4S] cluster</name>
        <dbReference type="ChEBI" id="CHEBI:49883"/>
    </cofactor>
</comment>
<evidence type="ECO:0000313" key="6">
    <source>
        <dbReference type="EMBL" id="SVE05253.1"/>
    </source>
</evidence>
<dbReference type="GO" id="GO:0046872">
    <property type="term" value="F:metal ion binding"/>
    <property type="evidence" value="ECO:0007669"/>
    <property type="project" value="UniProtKB-KW"/>
</dbReference>
<keyword evidence="5" id="KW-0411">Iron-sulfur</keyword>
<evidence type="ECO:0000256" key="3">
    <source>
        <dbReference type="ARBA" id="ARBA00022723"/>
    </source>
</evidence>
<gene>
    <name evidence="6" type="ORF">METZ01_LOCUS458107</name>
</gene>
<reference evidence="6" key="1">
    <citation type="submission" date="2018-05" db="EMBL/GenBank/DDBJ databases">
        <authorList>
            <person name="Lanie J.A."/>
            <person name="Ng W.-L."/>
            <person name="Kazmierczak K.M."/>
            <person name="Andrzejewski T.M."/>
            <person name="Davidsen T.M."/>
            <person name="Wayne K.J."/>
            <person name="Tettelin H."/>
            <person name="Glass J.I."/>
            <person name="Rusch D."/>
            <person name="Podicherti R."/>
            <person name="Tsui H.-C.T."/>
            <person name="Winkler M.E."/>
        </authorList>
    </citation>
    <scope>NUCLEOTIDE SEQUENCE</scope>
</reference>
<sequence length="184" mass="21383">MMKFVEKKTNLNLVKKAFSGAKKAGIDTFAYFIIGYIYENAKTMQNTIDLAKELDPRYVMFTKAVPLPNTPLMQQSVKEGLIDEDYWKRYTLGEDLEPIQSLVPDADKWVKKAYQSFYLRFNKIIYQLLRIRSLDDFLKNIDGFMGIVGFKMRDDAFTVIKKNSFVPLQKRSEKSFTQLSKAEG</sequence>
<protein>
    <submittedName>
        <fullName evidence="6">Uncharacterized protein</fullName>
    </submittedName>
</protein>
<evidence type="ECO:0000256" key="1">
    <source>
        <dbReference type="ARBA" id="ARBA00001966"/>
    </source>
</evidence>
<evidence type="ECO:0000256" key="4">
    <source>
        <dbReference type="ARBA" id="ARBA00023004"/>
    </source>
</evidence>
<organism evidence="6">
    <name type="scientific">marine metagenome</name>
    <dbReference type="NCBI Taxonomy" id="408172"/>
    <lineage>
        <taxon>unclassified sequences</taxon>
        <taxon>metagenomes</taxon>
        <taxon>ecological metagenomes</taxon>
    </lineage>
</organism>
<dbReference type="EMBL" id="UINC01190888">
    <property type="protein sequence ID" value="SVE05253.1"/>
    <property type="molecule type" value="Genomic_DNA"/>
</dbReference>
<name>A0A383ACC4_9ZZZZ</name>
<dbReference type="AlphaFoldDB" id="A0A383ACC4"/>